<evidence type="ECO:0000313" key="3">
    <source>
        <dbReference type="Proteomes" id="UP000624701"/>
    </source>
</evidence>
<sequence>MFIKIDSKPDMVVGILNGGGYVLEEFKKEHLNKYIVYTTVKLQRPSTKGIKQSSFMKNLLNLLPYSILNKARISEHQKQIKTSNKNNNQTIEIDFSAFENKSINTILILDDAVDSGQTMQSVIEVLSNKFPDTSIKTAVLAWTNAESIVVPDYYMFKNQLVRFPWSLDYKTKHHG</sequence>
<dbReference type="SUPFAM" id="SSF53271">
    <property type="entry name" value="PRTase-like"/>
    <property type="match status" value="1"/>
</dbReference>
<reference evidence="3" key="1">
    <citation type="journal article" date="2019" name="Int. J. Syst. Evol. Microbiol.">
        <title>The Global Catalogue of Microorganisms (GCM) 10K type strain sequencing project: providing services to taxonomists for standard genome sequencing and annotation.</title>
        <authorList>
            <consortium name="The Broad Institute Genomics Platform"/>
            <consortium name="The Broad Institute Genome Sequencing Center for Infectious Disease"/>
            <person name="Wu L."/>
            <person name="Ma J."/>
        </authorList>
    </citation>
    <scope>NUCLEOTIDE SEQUENCE [LARGE SCALE GENOMIC DNA]</scope>
    <source>
        <strain evidence="3">CCM 8681</strain>
    </source>
</reference>
<evidence type="ECO:0000259" key="1">
    <source>
        <dbReference type="Pfam" id="PF00156"/>
    </source>
</evidence>
<evidence type="ECO:0000313" key="2">
    <source>
        <dbReference type="EMBL" id="GGI58134.1"/>
    </source>
</evidence>
<dbReference type="Pfam" id="PF00156">
    <property type="entry name" value="Pribosyltran"/>
    <property type="match status" value="1"/>
</dbReference>
<feature type="domain" description="Phosphoribosyltransferase" evidence="1">
    <location>
        <begin position="6"/>
        <end position="168"/>
    </location>
</feature>
<proteinExistence type="predicted"/>
<dbReference type="InterPro" id="IPR000836">
    <property type="entry name" value="PRTase_dom"/>
</dbReference>
<comment type="caution">
    <text evidence="2">The sequence shown here is derived from an EMBL/GenBank/DDBJ whole genome shotgun (WGS) entry which is preliminary data.</text>
</comment>
<dbReference type="EMBL" id="BMDQ01000003">
    <property type="protein sequence ID" value="GGI58134.1"/>
    <property type="molecule type" value="Genomic_DNA"/>
</dbReference>
<dbReference type="Gene3D" id="3.40.50.2020">
    <property type="match status" value="1"/>
</dbReference>
<keyword evidence="3" id="KW-1185">Reference proteome</keyword>
<dbReference type="CDD" id="cd06223">
    <property type="entry name" value="PRTases_typeI"/>
    <property type="match status" value="1"/>
</dbReference>
<name>A0ABQ2C199_9FLAO</name>
<protein>
    <recommendedName>
        <fullName evidence="1">Phosphoribosyltransferase domain-containing protein</fullName>
    </recommendedName>
</protein>
<dbReference type="InterPro" id="IPR029057">
    <property type="entry name" value="PRTase-like"/>
</dbReference>
<organism evidence="2 3">
    <name type="scientific">Winogradskyella haliclonae</name>
    <dbReference type="NCBI Taxonomy" id="2048558"/>
    <lineage>
        <taxon>Bacteria</taxon>
        <taxon>Pseudomonadati</taxon>
        <taxon>Bacteroidota</taxon>
        <taxon>Flavobacteriia</taxon>
        <taxon>Flavobacteriales</taxon>
        <taxon>Flavobacteriaceae</taxon>
        <taxon>Winogradskyella</taxon>
    </lineage>
</organism>
<gene>
    <name evidence="2" type="ORF">GCM10011444_24430</name>
</gene>
<dbReference type="Proteomes" id="UP000624701">
    <property type="component" value="Unassembled WGS sequence"/>
</dbReference>
<accession>A0ABQ2C199</accession>